<keyword evidence="2" id="KW-0645">Protease</keyword>
<dbReference type="InterPro" id="IPR001375">
    <property type="entry name" value="Peptidase_S9_cat"/>
</dbReference>
<organism evidence="9 10">
    <name type="scientific">Ascobolus immersus RN42</name>
    <dbReference type="NCBI Taxonomy" id="1160509"/>
    <lineage>
        <taxon>Eukaryota</taxon>
        <taxon>Fungi</taxon>
        <taxon>Dikarya</taxon>
        <taxon>Ascomycota</taxon>
        <taxon>Pezizomycotina</taxon>
        <taxon>Pezizomycetes</taxon>
        <taxon>Pezizales</taxon>
        <taxon>Ascobolaceae</taxon>
        <taxon>Ascobolus</taxon>
    </lineage>
</organism>
<dbReference type="AlphaFoldDB" id="A0A3N4INC9"/>
<evidence type="ECO:0000256" key="4">
    <source>
        <dbReference type="ARBA" id="ARBA00022801"/>
    </source>
</evidence>
<evidence type="ECO:0000256" key="3">
    <source>
        <dbReference type="ARBA" id="ARBA00022729"/>
    </source>
</evidence>
<dbReference type="InterPro" id="IPR011659">
    <property type="entry name" value="WD40"/>
</dbReference>
<comment type="similarity">
    <text evidence="1">Belongs to the peptidase S9C family.</text>
</comment>
<protein>
    <recommendedName>
        <fullName evidence="6">Dipeptidyl-peptidase V</fullName>
    </recommendedName>
</protein>
<dbReference type="EMBL" id="ML119648">
    <property type="protein sequence ID" value="RPA86927.1"/>
    <property type="molecule type" value="Genomic_DNA"/>
</dbReference>
<proteinExistence type="inferred from homology"/>
<evidence type="ECO:0000256" key="5">
    <source>
        <dbReference type="ARBA" id="ARBA00022825"/>
    </source>
</evidence>
<feature type="domain" description="Peptidase S9 prolyl oligopeptidase catalytic" evidence="8">
    <location>
        <begin position="539"/>
        <end position="750"/>
    </location>
</feature>
<dbReference type="Pfam" id="PF00326">
    <property type="entry name" value="Peptidase_S9"/>
    <property type="match status" value="1"/>
</dbReference>
<keyword evidence="4" id="KW-0378">Hydrolase</keyword>
<dbReference type="Proteomes" id="UP000275078">
    <property type="component" value="Unassembled WGS sequence"/>
</dbReference>
<evidence type="ECO:0000313" key="9">
    <source>
        <dbReference type="EMBL" id="RPA86927.1"/>
    </source>
</evidence>
<dbReference type="FunFam" id="3.40.50.1820:FF:000028">
    <property type="entry name" value="S9 family peptidase"/>
    <property type="match status" value="1"/>
</dbReference>
<sequence>MKIRLGGGPWPLRLITTASTLSSLFTSPTAVAAAAVGIRTMATSSNFTAKDMLEAPRRSAAVPNGDGTLALFSSRSYSFKDHKFTKEWNILDIKTGEAKALPGSIAEASEVVWVGGKTTDTLAYLKSSDEPVKGSTELWVTNIDNIEETAHKAASFPASVSNLVFQSDPESSDSVNFVVSALAEPSGKIFNKQLAPKKLDTGRVYSELFVRHWDSWIEKEKSAIFAGTLTKAPKSSFLGAQRVLNLVKSKTYDTFTADSNLRNLIQDAKLESPVAPFGDSSHFSISPDGKHVAFVSKAPELNPALNTATYIYLVSHSDKDWKEPKAINKPSASHKHHGATSSPQFSPDGRWIAFLQMNENGYESDKNDVFLYNVRSESITQVLKGWDRSPDSVFWSPKGDFLYLTAADQARTKLWKTGPVGKLAGGPSEPKALTTENTVTNAYPLADESGVLLSLTSITSPTFYSLYDTSSEKLRLLNSPVIPNAPSSNELEDLWVDGAASDTKVHSLVLKPSNFDSSKKYPLAFLIHGGPQGNWADGWSTRWNPLVYAEAGYVVVAVNPTGSTSYGKAFCDAIQNNWGGTPYEDLVLTFNHLKKELSYIDTDRAVALGASYGGYMINWIQGHPLGREFKALVCHDGIFNTQSMLSTEELYFNAHDFGGHLWEVPENYQKWNPAQPEFLREWKTPELVIHNPKDYRLPISEGLAAFNRLQVGGVESKLVVFEGENHWVLQPENSLRWHGEVVGWINKFVGLSTDVVGKEGWREEGEEGKKVVDVKVDAGVEEKSEVREDL</sequence>
<keyword evidence="10" id="KW-1185">Reference proteome</keyword>
<evidence type="ECO:0000259" key="8">
    <source>
        <dbReference type="Pfam" id="PF00326"/>
    </source>
</evidence>
<dbReference type="InterPro" id="IPR011042">
    <property type="entry name" value="6-blade_b-propeller_TolB-like"/>
</dbReference>
<accession>A0A3N4INC9</accession>
<dbReference type="SUPFAM" id="SSF53474">
    <property type="entry name" value="alpha/beta-Hydrolases"/>
    <property type="match status" value="1"/>
</dbReference>
<evidence type="ECO:0000313" key="10">
    <source>
        <dbReference type="Proteomes" id="UP000275078"/>
    </source>
</evidence>
<dbReference type="Gene3D" id="3.40.50.1820">
    <property type="entry name" value="alpha/beta hydrolase"/>
    <property type="match status" value="1"/>
</dbReference>
<evidence type="ECO:0000256" key="1">
    <source>
        <dbReference type="ARBA" id="ARBA00010040"/>
    </source>
</evidence>
<evidence type="ECO:0000256" key="2">
    <source>
        <dbReference type="ARBA" id="ARBA00022670"/>
    </source>
</evidence>
<keyword evidence="5" id="KW-0720">Serine protease</keyword>
<dbReference type="SUPFAM" id="SSF82171">
    <property type="entry name" value="DPP6 N-terminal domain-like"/>
    <property type="match status" value="1"/>
</dbReference>
<keyword evidence="3" id="KW-0732">Signal</keyword>
<dbReference type="GO" id="GO:0004252">
    <property type="term" value="F:serine-type endopeptidase activity"/>
    <property type="evidence" value="ECO:0007669"/>
    <property type="project" value="TreeGrafter"/>
</dbReference>
<dbReference type="OrthoDB" id="416344at2759"/>
<dbReference type="PANTHER" id="PTHR42776:SF13">
    <property type="entry name" value="DIPEPTIDYL-PEPTIDASE 5"/>
    <property type="match status" value="1"/>
</dbReference>
<dbReference type="PANTHER" id="PTHR42776">
    <property type="entry name" value="SERINE PEPTIDASE S9 FAMILY MEMBER"/>
    <property type="match status" value="1"/>
</dbReference>
<dbReference type="Pfam" id="PF07676">
    <property type="entry name" value="PD40"/>
    <property type="match status" value="2"/>
</dbReference>
<feature type="region of interest" description="Disordered" evidence="7">
    <location>
        <begin position="323"/>
        <end position="344"/>
    </location>
</feature>
<dbReference type="InterPro" id="IPR029058">
    <property type="entry name" value="AB_hydrolase_fold"/>
</dbReference>
<gene>
    <name evidence="9" type="ORF">BJ508DRAFT_411079</name>
</gene>
<name>A0A3N4INC9_ASCIM</name>
<evidence type="ECO:0000256" key="7">
    <source>
        <dbReference type="SAM" id="MobiDB-lite"/>
    </source>
</evidence>
<evidence type="ECO:0000256" key="6">
    <source>
        <dbReference type="ARBA" id="ARBA00032829"/>
    </source>
</evidence>
<dbReference type="STRING" id="1160509.A0A3N4INC9"/>
<dbReference type="GO" id="GO:0006508">
    <property type="term" value="P:proteolysis"/>
    <property type="evidence" value="ECO:0007669"/>
    <property type="project" value="UniProtKB-KW"/>
</dbReference>
<dbReference type="Gene3D" id="2.120.10.30">
    <property type="entry name" value="TolB, C-terminal domain"/>
    <property type="match status" value="1"/>
</dbReference>
<reference evidence="9 10" key="1">
    <citation type="journal article" date="2018" name="Nat. Ecol. Evol.">
        <title>Pezizomycetes genomes reveal the molecular basis of ectomycorrhizal truffle lifestyle.</title>
        <authorList>
            <person name="Murat C."/>
            <person name="Payen T."/>
            <person name="Noel B."/>
            <person name="Kuo A."/>
            <person name="Morin E."/>
            <person name="Chen J."/>
            <person name="Kohler A."/>
            <person name="Krizsan K."/>
            <person name="Balestrini R."/>
            <person name="Da Silva C."/>
            <person name="Montanini B."/>
            <person name="Hainaut M."/>
            <person name="Levati E."/>
            <person name="Barry K.W."/>
            <person name="Belfiori B."/>
            <person name="Cichocki N."/>
            <person name="Clum A."/>
            <person name="Dockter R.B."/>
            <person name="Fauchery L."/>
            <person name="Guy J."/>
            <person name="Iotti M."/>
            <person name="Le Tacon F."/>
            <person name="Lindquist E.A."/>
            <person name="Lipzen A."/>
            <person name="Malagnac F."/>
            <person name="Mello A."/>
            <person name="Molinier V."/>
            <person name="Miyauchi S."/>
            <person name="Poulain J."/>
            <person name="Riccioni C."/>
            <person name="Rubini A."/>
            <person name="Sitrit Y."/>
            <person name="Splivallo R."/>
            <person name="Traeger S."/>
            <person name="Wang M."/>
            <person name="Zifcakova L."/>
            <person name="Wipf D."/>
            <person name="Zambonelli A."/>
            <person name="Paolocci F."/>
            <person name="Nowrousian M."/>
            <person name="Ottonello S."/>
            <person name="Baldrian P."/>
            <person name="Spatafora J.W."/>
            <person name="Henrissat B."/>
            <person name="Nagy L.G."/>
            <person name="Aury J.M."/>
            <person name="Wincker P."/>
            <person name="Grigoriev I.V."/>
            <person name="Bonfante P."/>
            <person name="Martin F.M."/>
        </authorList>
    </citation>
    <scope>NUCLEOTIDE SEQUENCE [LARGE SCALE GENOMIC DNA]</scope>
    <source>
        <strain evidence="9 10">RN42</strain>
    </source>
</reference>